<dbReference type="Proteomes" id="UP001147733">
    <property type="component" value="Unassembled WGS sequence"/>
</dbReference>
<dbReference type="PANTHER" id="PTHR33840:SF16">
    <property type="entry name" value="DUF2235 DOMAIN-CONTAINING PROTEIN"/>
    <property type="match status" value="1"/>
</dbReference>
<dbReference type="Pfam" id="PF09994">
    <property type="entry name" value="T6SS_Tle1-like_cat"/>
    <property type="match status" value="1"/>
</dbReference>
<proteinExistence type="predicted"/>
<accession>A0A9W9TFX8</accession>
<evidence type="ECO:0000313" key="2">
    <source>
        <dbReference type="EMBL" id="KAJ5221402.1"/>
    </source>
</evidence>
<protein>
    <recommendedName>
        <fullName evidence="1">T6SS Phospholipase effector Tle1-like catalytic domain-containing protein</fullName>
    </recommendedName>
</protein>
<dbReference type="EMBL" id="JAPQKT010000009">
    <property type="protein sequence ID" value="KAJ5221402.1"/>
    <property type="molecule type" value="Genomic_DNA"/>
</dbReference>
<organism evidence="2 3">
    <name type="scientific">Penicillium citrinum</name>
    <dbReference type="NCBI Taxonomy" id="5077"/>
    <lineage>
        <taxon>Eukaryota</taxon>
        <taxon>Fungi</taxon>
        <taxon>Dikarya</taxon>
        <taxon>Ascomycota</taxon>
        <taxon>Pezizomycotina</taxon>
        <taxon>Eurotiomycetes</taxon>
        <taxon>Eurotiomycetidae</taxon>
        <taxon>Eurotiales</taxon>
        <taxon>Aspergillaceae</taxon>
        <taxon>Penicillium</taxon>
    </lineage>
</organism>
<dbReference type="OrthoDB" id="59699at2759"/>
<dbReference type="AlphaFoldDB" id="A0A9W9TFX8"/>
<evidence type="ECO:0000313" key="3">
    <source>
        <dbReference type="Proteomes" id="UP001147733"/>
    </source>
</evidence>
<sequence length="629" mass="71645">MNSVQFSELLGEDYILRQRRDTKRVPIRKRIIICCDGTWQSAVSGKRNVPSNVTRLCRSMNSVGTDENGDEWQQIVWYDSGVGTTSLALGDTIQGAIGVGLEGNVIEAYNFCVLNYNPGDKIMCFGFSRGAYTARTIAGLISDIGICHKRDLNKFPDLWAVYKKIEPGKRFHRSEEWFDWRWGKADENQGAKGPFIYEKPPQGDWAQDGSREVEVVGVYDTVGSLGIPEVLGVKLPSSDGWHNVGLSPNIKNAFQALALDEHRNAFSPAVWYLPNETATPEEVETRKQEEILAEKNYWRTLQQAKDLKASGKATDQDVNDAAREVNKAARAWNKSSRRRVKFQNRLELHPSLKQVWFPGYHINIGGGSNGTLENKGDMEEMSNIVFSWMLDQIDEFLSVDESFIINEQNEREKKFKELNQILESWDAKITTQASEPWTDWLRRHVKTAASVVTRPLEPVQEPAYKKRRVYEWGLGELEDSFTAMYWLNGSKKRTPGEYAIAEDGNPLGDTFEFIHPVVNFRVTQFEKMNREDRSHPLYKPIETSPQMRYSRRKVVDAQGTARFEYEIGSANRPLPEWKLGGLDSYERLSIAGEAAYDYVDVLDEQLGTGVRTVRRPPGPHDEEVIEKAL</sequence>
<feature type="domain" description="T6SS Phospholipase effector Tle1-like catalytic" evidence="1">
    <location>
        <begin position="29"/>
        <end position="392"/>
    </location>
</feature>
<keyword evidence="3" id="KW-1185">Reference proteome</keyword>
<dbReference type="GeneID" id="81388361"/>
<evidence type="ECO:0000259" key="1">
    <source>
        <dbReference type="Pfam" id="PF09994"/>
    </source>
</evidence>
<gene>
    <name evidence="2" type="ORF">N7469_010289</name>
</gene>
<reference evidence="2" key="1">
    <citation type="submission" date="2022-11" db="EMBL/GenBank/DDBJ databases">
        <authorList>
            <person name="Petersen C."/>
        </authorList>
    </citation>
    <scope>NUCLEOTIDE SEQUENCE</scope>
    <source>
        <strain evidence="2">IBT 23319</strain>
    </source>
</reference>
<dbReference type="InterPro" id="IPR018712">
    <property type="entry name" value="Tle1-like_cat"/>
</dbReference>
<dbReference type="RefSeq" id="XP_056496325.1">
    <property type="nucleotide sequence ID" value="XM_056649194.1"/>
</dbReference>
<comment type="caution">
    <text evidence="2">The sequence shown here is derived from an EMBL/GenBank/DDBJ whole genome shotgun (WGS) entry which is preliminary data.</text>
</comment>
<name>A0A9W9TFX8_PENCI</name>
<reference evidence="2" key="2">
    <citation type="journal article" date="2023" name="IMA Fungus">
        <title>Comparative genomic study of the Penicillium genus elucidates a diverse pangenome and 15 lateral gene transfer events.</title>
        <authorList>
            <person name="Petersen C."/>
            <person name="Sorensen T."/>
            <person name="Nielsen M.R."/>
            <person name="Sondergaard T.E."/>
            <person name="Sorensen J.L."/>
            <person name="Fitzpatrick D.A."/>
            <person name="Frisvad J.C."/>
            <person name="Nielsen K.L."/>
        </authorList>
    </citation>
    <scope>NUCLEOTIDE SEQUENCE</scope>
    <source>
        <strain evidence="2">IBT 23319</strain>
    </source>
</reference>
<dbReference type="PANTHER" id="PTHR33840">
    <property type="match status" value="1"/>
</dbReference>